<organism evidence="1 2">
    <name type="scientific">Channa striata</name>
    <name type="common">Snakehead murrel</name>
    <name type="synonym">Ophicephalus striatus</name>
    <dbReference type="NCBI Taxonomy" id="64152"/>
    <lineage>
        <taxon>Eukaryota</taxon>
        <taxon>Metazoa</taxon>
        <taxon>Chordata</taxon>
        <taxon>Craniata</taxon>
        <taxon>Vertebrata</taxon>
        <taxon>Euteleostomi</taxon>
        <taxon>Actinopterygii</taxon>
        <taxon>Neopterygii</taxon>
        <taxon>Teleostei</taxon>
        <taxon>Neoteleostei</taxon>
        <taxon>Acanthomorphata</taxon>
        <taxon>Anabantaria</taxon>
        <taxon>Anabantiformes</taxon>
        <taxon>Channoidei</taxon>
        <taxon>Channidae</taxon>
        <taxon>Channa</taxon>
    </lineage>
</organism>
<keyword evidence="2" id="KW-1185">Reference proteome</keyword>
<name>A0AA88NMR1_CHASR</name>
<evidence type="ECO:0000313" key="1">
    <source>
        <dbReference type="EMBL" id="KAK2859330.1"/>
    </source>
</evidence>
<gene>
    <name evidence="1" type="ORF">Q5P01_003950</name>
</gene>
<dbReference type="EMBL" id="JAUPFM010000002">
    <property type="protein sequence ID" value="KAK2859330.1"/>
    <property type="molecule type" value="Genomic_DNA"/>
</dbReference>
<reference evidence="1" key="1">
    <citation type="submission" date="2023-07" db="EMBL/GenBank/DDBJ databases">
        <title>Chromosome-level Genome Assembly of Striped Snakehead (Channa striata).</title>
        <authorList>
            <person name="Liu H."/>
        </authorList>
    </citation>
    <scope>NUCLEOTIDE SEQUENCE</scope>
    <source>
        <strain evidence="1">Gz</strain>
        <tissue evidence="1">Muscle</tissue>
    </source>
</reference>
<evidence type="ECO:0000313" key="2">
    <source>
        <dbReference type="Proteomes" id="UP001187415"/>
    </source>
</evidence>
<accession>A0AA88NMR1</accession>
<dbReference type="AlphaFoldDB" id="A0AA88NMR1"/>
<dbReference type="Proteomes" id="UP001187415">
    <property type="component" value="Unassembled WGS sequence"/>
</dbReference>
<sequence>MKGLAQMFTACESGRELVSDAGTEHRQTENKAVKPHAVYVEFRKQEGRKSVKGNDGVVRFEEHAEDCAAMPVCRKPRPSGALCQSAFLDTVCRRRYRQCQGQIITALISAGGASPALHVPLHAPFLREAEMVGESGGTVEGTKGERRTIVIEK</sequence>
<comment type="caution">
    <text evidence="1">The sequence shown here is derived from an EMBL/GenBank/DDBJ whole genome shotgun (WGS) entry which is preliminary data.</text>
</comment>
<proteinExistence type="predicted"/>
<protein>
    <submittedName>
        <fullName evidence="1">Uncharacterized protein</fullName>
    </submittedName>
</protein>